<evidence type="ECO:0000313" key="1">
    <source>
        <dbReference type="EMBL" id="RTR40189.1"/>
    </source>
</evidence>
<proteinExistence type="predicted"/>
<reference evidence="1 2" key="1">
    <citation type="submission" date="2018-12" db="EMBL/GenBank/DDBJ databases">
        <authorList>
            <person name="Yu L."/>
        </authorList>
    </citation>
    <scope>NUCLEOTIDE SEQUENCE [LARGE SCALE GENOMIC DNA]</scope>
    <source>
        <strain evidence="1 2">HAW-EB2</strain>
    </source>
</reference>
<organism evidence="1 2">
    <name type="scientific">Shewanella canadensis</name>
    <dbReference type="NCBI Taxonomy" id="271096"/>
    <lineage>
        <taxon>Bacteria</taxon>
        <taxon>Pseudomonadati</taxon>
        <taxon>Pseudomonadota</taxon>
        <taxon>Gammaproteobacteria</taxon>
        <taxon>Alteromonadales</taxon>
        <taxon>Shewanellaceae</taxon>
        <taxon>Shewanella</taxon>
    </lineage>
</organism>
<evidence type="ECO:0000313" key="2">
    <source>
        <dbReference type="Proteomes" id="UP000267448"/>
    </source>
</evidence>
<dbReference type="AlphaFoldDB" id="A0A3S0RZR2"/>
<protein>
    <recommendedName>
        <fullName evidence="3">Lipoprotein</fullName>
    </recommendedName>
</protein>
<keyword evidence="2" id="KW-1185">Reference proteome</keyword>
<gene>
    <name evidence="1" type="ORF">EKG38_05570</name>
</gene>
<dbReference type="OrthoDB" id="6273926at2"/>
<name>A0A3S0RZR2_9GAMM</name>
<accession>A0A3S0RZR2</accession>
<dbReference type="RefSeq" id="WP_126519257.1">
    <property type="nucleotide sequence ID" value="NZ_RXNU01000002.1"/>
</dbReference>
<comment type="caution">
    <text evidence="1">The sequence shown here is derived from an EMBL/GenBank/DDBJ whole genome shotgun (WGS) entry which is preliminary data.</text>
</comment>
<sequence>MKNVFFLFSCLILQGCTYNSYTTKLEEPIKRDVVSEQYLSSIDLNDKKYLSATIGDELFIMNRYITGKNEIITVNAPTGKKFPQNSTWTGTYKYNDGKSGDLIVYTTPEYYKGTIGVVLDENENLITDKPLVQLEGTKKGRRWALNKTGKFFIITNDNIDNWALRYGGRNEGKYVFEIINKLESNTIDVLQTIYVTEKNFFNGFIIRNVLIKGISSNEYGVIQFEVTDTLREKA</sequence>
<dbReference type="Proteomes" id="UP000267448">
    <property type="component" value="Unassembled WGS sequence"/>
</dbReference>
<dbReference type="EMBL" id="RXNU01000002">
    <property type="protein sequence ID" value="RTR40189.1"/>
    <property type="molecule type" value="Genomic_DNA"/>
</dbReference>
<evidence type="ECO:0008006" key="3">
    <source>
        <dbReference type="Google" id="ProtNLM"/>
    </source>
</evidence>
<dbReference type="PROSITE" id="PS51257">
    <property type="entry name" value="PROKAR_LIPOPROTEIN"/>
    <property type="match status" value="1"/>
</dbReference>